<keyword evidence="1" id="KW-0805">Transcription regulation</keyword>
<evidence type="ECO:0000313" key="5">
    <source>
        <dbReference type="Proteomes" id="UP000284178"/>
    </source>
</evidence>
<dbReference type="GeneID" id="83016282"/>
<dbReference type="InterPro" id="IPR036388">
    <property type="entry name" value="WH-like_DNA-bd_sf"/>
</dbReference>
<organism evidence="4 5">
    <name type="scientific">Holdemania filiformis</name>
    <dbReference type="NCBI Taxonomy" id="61171"/>
    <lineage>
        <taxon>Bacteria</taxon>
        <taxon>Bacillati</taxon>
        <taxon>Bacillota</taxon>
        <taxon>Erysipelotrichia</taxon>
        <taxon>Erysipelotrichales</taxon>
        <taxon>Erysipelotrichaceae</taxon>
        <taxon>Holdemania</taxon>
    </lineage>
</organism>
<dbReference type="RefSeq" id="WP_117895560.1">
    <property type="nucleotide sequence ID" value="NZ_CABJCV010000017.1"/>
</dbReference>
<feature type="domain" description="Mga helix-turn-helix" evidence="3">
    <location>
        <begin position="92"/>
        <end position="166"/>
    </location>
</feature>
<keyword evidence="2" id="KW-0804">Transcription</keyword>
<dbReference type="Proteomes" id="UP000284178">
    <property type="component" value="Unassembled WGS sequence"/>
</dbReference>
<comment type="caution">
    <text evidence="4">The sequence shown here is derived from an EMBL/GenBank/DDBJ whole genome shotgun (WGS) entry which is preliminary data.</text>
</comment>
<sequence>MLNELGKTLLQQIAACHDYISSEELSKICNVSINTIRKEIDLINDYLRGHGCFIDTKIAAGYFLTLDQPELARPFLAKMLKEFRQFRYLNYSEFSTAYTIAMRLLTASSYTTIDALTNSLYCSKSTVLRTLDQTQLILDQFHLDLKNKRNYGLYIEGDEGSKRICLIFMHKVYVHENPQLVRTGVFNALFLNHTDYPGVVRECVLNYFRQHREITIPNIHFVKLAQYLALAKTRSSHAGEIHFSADQIRQLHSLPVYSASQTIYASLPVYFQEGLTETDILSFAALIACCMTVKHPSRIPENERAAIEAEVREITAFIAKYYDVTGIFDDHFIQDFTCYLYGLHLKTEFNFSSDAEKLPGSTKIGLLSADISSLFALFYKVKHGVYLREVDLVDAYYIFNSALYKNNAYYNKMNLAIVSRHGRYYSENLADRMRVQYGRYIQTLDILEYTEVFACDLEHYDAIITDVNRNILPKTYAGALIDSNLNHIQSDLNSLSTFLIQRFNAKARTLFREKNFHKCSFTSQMQVYDAIYKLYQNEIGDHEHFIHDLKMRSSFISYEKEKNIILITPLALRIAQPVFEVFVNKKPMLWERAKASVYIFYQQGNGSKENVQIISYLLKQFIHQNELFINTLYDRSYKDVVGIFHVL</sequence>
<dbReference type="EMBL" id="QRUP01000017">
    <property type="protein sequence ID" value="RGR71892.1"/>
    <property type="molecule type" value="Genomic_DNA"/>
</dbReference>
<name>A0A412FUP8_9FIRM</name>
<dbReference type="Pfam" id="PF05043">
    <property type="entry name" value="Mga"/>
    <property type="match status" value="1"/>
</dbReference>
<protein>
    <submittedName>
        <fullName evidence="4">HTH domain-containing protein</fullName>
    </submittedName>
</protein>
<evidence type="ECO:0000256" key="1">
    <source>
        <dbReference type="ARBA" id="ARBA00023015"/>
    </source>
</evidence>
<evidence type="ECO:0000256" key="2">
    <source>
        <dbReference type="ARBA" id="ARBA00023163"/>
    </source>
</evidence>
<dbReference type="PANTHER" id="PTHR30185">
    <property type="entry name" value="CRYPTIC BETA-GLUCOSIDE BGL OPERON ANTITERMINATOR"/>
    <property type="match status" value="1"/>
</dbReference>
<dbReference type="AlphaFoldDB" id="A0A412FUP8"/>
<dbReference type="InterPro" id="IPR050661">
    <property type="entry name" value="BglG_antiterminators"/>
</dbReference>
<gene>
    <name evidence="4" type="ORF">DWY25_12840</name>
</gene>
<dbReference type="Gene3D" id="1.10.10.10">
    <property type="entry name" value="Winged helix-like DNA-binding domain superfamily/Winged helix DNA-binding domain"/>
    <property type="match status" value="1"/>
</dbReference>
<evidence type="ECO:0000259" key="3">
    <source>
        <dbReference type="Pfam" id="PF05043"/>
    </source>
</evidence>
<keyword evidence="5" id="KW-1185">Reference proteome</keyword>
<proteinExistence type="predicted"/>
<dbReference type="PANTHER" id="PTHR30185:SF18">
    <property type="entry name" value="TRANSCRIPTIONAL REGULATOR MTLR"/>
    <property type="match status" value="1"/>
</dbReference>
<evidence type="ECO:0000313" key="4">
    <source>
        <dbReference type="EMBL" id="RGR71892.1"/>
    </source>
</evidence>
<reference evidence="4 5" key="1">
    <citation type="submission" date="2018-08" db="EMBL/GenBank/DDBJ databases">
        <title>A genome reference for cultivated species of the human gut microbiota.</title>
        <authorList>
            <person name="Zou Y."/>
            <person name="Xue W."/>
            <person name="Luo G."/>
        </authorList>
    </citation>
    <scope>NUCLEOTIDE SEQUENCE [LARGE SCALE GENOMIC DNA]</scope>
    <source>
        <strain evidence="4 5">AF24-29</strain>
    </source>
</reference>
<accession>A0A412FUP8</accession>
<dbReference type="InterPro" id="IPR007737">
    <property type="entry name" value="Mga_HTH"/>
</dbReference>